<dbReference type="InParanoid" id="D4H4Y3"/>
<dbReference type="InterPro" id="IPR057727">
    <property type="entry name" value="WCX_dom"/>
</dbReference>
<dbReference type="HOGENOM" id="CLU_041141_4_3_0"/>
<dbReference type="PANTHER" id="PTHR34580">
    <property type="match status" value="1"/>
</dbReference>
<dbReference type="KEGG" id="dap:Dacet_2580"/>
<dbReference type="EMBL" id="CP001968">
    <property type="protein sequence ID" value="ADD69339.1"/>
    <property type="molecule type" value="Genomic_DNA"/>
</dbReference>
<dbReference type="PaxDb" id="522772-Dacet_2580"/>
<evidence type="ECO:0000313" key="3">
    <source>
        <dbReference type="Proteomes" id="UP000002012"/>
    </source>
</evidence>
<feature type="domain" description="WCX" evidence="1">
    <location>
        <begin position="223"/>
        <end position="282"/>
    </location>
</feature>
<reference evidence="2 3" key="1">
    <citation type="journal article" date="2010" name="Stand. Genomic Sci.">
        <title>Complete genome sequence of Denitrovibrio acetiphilus type strain (N2460).</title>
        <authorList>
            <person name="Kiss H."/>
            <person name="Lang E."/>
            <person name="Lapidus A."/>
            <person name="Copeland A."/>
            <person name="Nolan M."/>
            <person name="Glavina Del Rio T."/>
            <person name="Chen F."/>
            <person name="Lucas S."/>
            <person name="Tice H."/>
            <person name="Cheng J.F."/>
            <person name="Han C."/>
            <person name="Goodwin L."/>
            <person name="Pitluck S."/>
            <person name="Liolios K."/>
            <person name="Pati A."/>
            <person name="Ivanova N."/>
            <person name="Mavromatis K."/>
            <person name="Chen A."/>
            <person name="Palaniappan K."/>
            <person name="Land M."/>
            <person name="Hauser L."/>
            <person name="Chang Y.J."/>
            <person name="Jeffries C.D."/>
            <person name="Detter J.C."/>
            <person name="Brettin T."/>
            <person name="Spring S."/>
            <person name="Rohde M."/>
            <person name="Goker M."/>
            <person name="Woyke T."/>
            <person name="Bristow J."/>
            <person name="Eisen J.A."/>
            <person name="Markowitz V."/>
            <person name="Hugenholtz P."/>
            <person name="Kyrpides N.C."/>
            <person name="Klenk H.P."/>
        </authorList>
    </citation>
    <scope>NUCLEOTIDE SEQUENCE [LARGE SCALE GENOMIC DNA]</scope>
    <source>
        <strain evidence="3">DSM 12809 / NBRC 114555 / N2460</strain>
    </source>
</reference>
<dbReference type="Proteomes" id="UP000002012">
    <property type="component" value="Chromosome"/>
</dbReference>
<protein>
    <recommendedName>
        <fullName evidence="1">WCX domain-containing protein</fullName>
    </recommendedName>
</protein>
<dbReference type="AlphaFoldDB" id="D4H4Y3"/>
<sequence length="282" mass="32249">MFDGRKHYQVDLTEYLNCSPQTIIRMACEIETVLGINFESGIEDRRKWYRINSSKKSSLGLDFEELRYLSLCRDLSSGILPETVLSRIDDTILRLSVSMADQSGASQLSFFSKGRIDYTPHIGNIGKLIMAAENRLVCIVQYVASMRTEPIEHRFLPGRIVSMSNALYVLGVGLSRDMAEIKHPTNFAIHRIKDIVLTDRQVDIEMPEYKPEVFGLPWHEPKTFKVRFKSGKSAEYMKERIWSEEQTLTDTDDGGVILELTTQSEPELQAWVRSFGEDAEIV</sequence>
<accession>D4H4Y3</accession>
<evidence type="ECO:0000313" key="2">
    <source>
        <dbReference type="EMBL" id="ADD69339.1"/>
    </source>
</evidence>
<dbReference type="PANTHER" id="PTHR34580:SF1">
    <property type="entry name" value="PROTEIN PAFC"/>
    <property type="match status" value="1"/>
</dbReference>
<gene>
    <name evidence="2" type="ordered locus">Dacet_2580</name>
</gene>
<dbReference type="STRING" id="522772.Dacet_2580"/>
<evidence type="ECO:0000259" key="1">
    <source>
        <dbReference type="Pfam" id="PF25583"/>
    </source>
</evidence>
<name>D4H4Y3_DENA2</name>
<dbReference type="eggNOG" id="COG2378">
    <property type="taxonomic scope" value="Bacteria"/>
</dbReference>
<organism evidence="2 3">
    <name type="scientific">Denitrovibrio acetiphilus (strain DSM 12809 / NBRC 114555 / N2460)</name>
    <dbReference type="NCBI Taxonomy" id="522772"/>
    <lineage>
        <taxon>Bacteria</taxon>
        <taxon>Pseudomonadati</taxon>
        <taxon>Deferribacterota</taxon>
        <taxon>Deferribacteres</taxon>
        <taxon>Deferribacterales</taxon>
        <taxon>Geovibrionaceae</taxon>
        <taxon>Denitrovibrio</taxon>
    </lineage>
</organism>
<proteinExistence type="predicted"/>
<dbReference type="InterPro" id="IPR051534">
    <property type="entry name" value="CBASS_pafABC_assoc_protein"/>
</dbReference>
<dbReference type="RefSeq" id="WP_013011837.1">
    <property type="nucleotide sequence ID" value="NC_013943.1"/>
</dbReference>
<dbReference type="Pfam" id="PF25583">
    <property type="entry name" value="WCX"/>
    <property type="match status" value="1"/>
</dbReference>
<keyword evidence="3" id="KW-1185">Reference proteome</keyword>